<dbReference type="EMBL" id="AP012057">
    <property type="protein sequence ID" value="BAN00901.1"/>
    <property type="molecule type" value="Genomic_DNA"/>
</dbReference>
<evidence type="ECO:0000313" key="3">
    <source>
        <dbReference type="Proteomes" id="UP000011863"/>
    </source>
</evidence>
<dbReference type="AlphaFoldDB" id="A0A6C7E227"/>
<proteinExistence type="predicted"/>
<sequence length="101" mass="10951">MPLAHSRDRAESDSRMASVVVCAVAMARAVTAWLTETVAPDPGDVRPPPKTSVPDSHNGDDLMCTSHLDSSTHVRTIRRTSALSEPMPVMPVERERDATSQ</sequence>
<feature type="compositionally biased region" description="Basic and acidic residues" evidence="1">
    <location>
        <begin position="92"/>
        <end position="101"/>
    </location>
</feature>
<gene>
    <name evidence="2" type="ORF">YM304_05870</name>
</gene>
<dbReference type="Proteomes" id="UP000011863">
    <property type="component" value="Chromosome"/>
</dbReference>
<organism evidence="2 3">
    <name type="scientific">Ilumatobacter coccineus (strain NBRC 103263 / KCTC 29153 / YM16-304)</name>
    <dbReference type="NCBI Taxonomy" id="1313172"/>
    <lineage>
        <taxon>Bacteria</taxon>
        <taxon>Bacillati</taxon>
        <taxon>Actinomycetota</taxon>
        <taxon>Acidimicrobiia</taxon>
        <taxon>Acidimicrobiales</taxon>
        <taxon>Ilumatobacteraceae</taxon>
        <taxon>Ilumatobacter</taxon>
    </lineage>
</organism>
<protein>
    <submittedName>
        <fullName evidence="2">Uncharacterized protein</fullName>
    </submittedName>
</protein>
<evidence type="ECO:0000313" key="2">
    <source>
        <dbReference type="EMBL" id="BAN00901.1"/>
    </source>
</evidence>
<name>A0A6C7E227_ILUCY</name>
<dbReference type="KEGG" id="aym:YM304_05870"/>
<feature type="region of interest" description="Disordered" evidence="1">
    <location>
        <begin position="38"/>
        <end position="61"/>
    </location>
</feature>
<evidence type="ECO:0000256" key="1">
    <source>
        <dbReference type="SAM" id="MobiDB-lite"/>
    </source>
</evidence>
<reference evidence="2 3" key="1">
    <citation type="journal article" date="2013" name="Int. J. Syst. Evol. Microbiol.">
        <title>Ilumatobacter nonamiense sp. nov. and Ilumatobacter coccineum sp. nov., isolated from seashore sand.</title>
        <authorList>
            <person name="Matsumoto A."/>
            <person name="Kasai H."/>
            <person name="Matsuo Y."/>
            <person name="Shizuri Y."/>
            <person name="Ichikawa N."/>
            <person name="Fujita N."/>
            <person name="Omura S."/>
            <person name="Takahashi Y."/>
        </authorList>
    </citation>
    <scope>NUCLEOTIDE SEQUENCE [LARGE SCALE GENOMIC DNA]</scope>
    <source>
        <strain evidence="3">NBRC 103263 / KCTC 29153 / YM16-304</strain>
    </source>
</reference>
<keyword evidence="3" id="KW-1185">Reference proteome</keyword>
<accession>A0A6C7E227</accession>
<feature type="region of interest" description="Disordered" evidence="1">
    <location>
        <begin position="79"/>
        <end position="101"/>
    </location>
</feature>